<dbReference type="Pfam" id="PF10145">
    <property type="entry name" value="PhageMin_Tail"/>
    <property type="match status" value="1"/>
</dbReference>
<dbReference type="AlphaFoldDB" id="A0A2C9D7V7"/>
<dbReference type="OrthoDB" id="8019720at2"/>
<dbReference type="RefSeq" id="WP_099556289.1">
    <property type="nucleotide sequence ID" value="NZ_LT960614.1"/>
</dbReference>
<feature type="domain" description="Phage tail tape measure protein" evidence="2">
    <location>
        <begin position="296"/>
        <end position="448"/>
    </location>
</feature>
<gene>
    <name evidence="3" type="ORF">HDIA_2290</name>
</gene>
<dbReference type="InterPro" id="IPR010090">
    <property type="entry name" value="Phage_tape_meas"/>
</dbReference>
<dbReference type="Proteomes" id="UP000223606">
    <property type="component" value="Chromosome 1"/>
</dbReference>
<evidence type="ECO:0000313" key="4">
    <source>
        <dbReference type="Proteomes" id="UP000223606"/>
    </source>
</evidence>
<evidence type="ECO:0000256" key="1">
    <source>
        <dbReference type="SAM" id="MobiDB-lite"/>
    </source>
</evidence>
<evidence type="ECO:0000259" key="2">
    <source>
        <dbReference type="Pfam" id="PF10145"/>
    </source>
</evidence>
<reference evidence="4" key="1">
    <citation type="submission" date="2017-09" db="EMBL/GenBank/DDBJ databases">
        <title>Genome sequence of Nannocystis excedens DSM 71.</title>
        <authorList>
            <person name="Blom J."/>
        </authorList>
    </citation>
    <scope>NUCLEOTIDE SEQUENCE [LARGE SCALE GENOMIC DNA]</scope>
    <source>
        <strain evidence="4">type strain: E19</strain>
    </source>
</reference>
<dbReference type="NCBIfam" id="TIGR01760">
    <property type="entry name" value="tape_meas_TP901"/>
    <property type="match status" value="1"/>
</dbReference>
<sequence length="879" mass="91501">MSDRTLDVSLVLKLVDQLTRPAEKADRALVGLREAAKGLDRAEGGERLAGDLKAVSGAAGKAKTDIDQMRQAADRTDDGNGPEQLKLDLNSVANAADLAKSDIDQMRTAADRVDDGSGPENLGSDLKVLSGAADKAKADIDQVRNAADRVDDGRGPEALKSDLDGVAGAAGEAEQRIDRAKAAAERLGRTNVDRFGRSMSGAARPGTRGGLSKAATAMLNRLGADAILPIGSGVAYALGGGVASAALVAGASVKGAASDEFASDQHRVLGEYGKEDQARYDRLMSEIGARKGVGTQGAMGVFSLLMSGGLDAKNASAMTEGAIVFSKATQANPEDSARTTIALKNNMGIGQSDMMAAYDAMALGGKAGQFEVPDMARSFPALAARMKGLGESGMQGVKGLVAMAQAIRKTAGSSDEAATNFENMLDKFTASDFIKNAKDVGINVEKVLKDATKRGVSPVLALIDEIGRKVGNDPFKLSALLPDRQARAGVQAVLTDMSEVRSLIEEMDRSTGTVMNDFATATDNASSAFDRFSSNVVAKTKLLGAQVLPVLTAAMNGLSGAMESRNREPAKIEVPDDAPADLKSAVSSANDRGARLNRFFEGLFGFDKSDASRALDQADAYRTNAESRMAGADAPRPKVPEMSSLVATLEMAQVEDMRKAAAAASSSAAPGDPEARLKANLQQLDTLRKALSDFVSPEAQTAVKGQIEAVMGNLKATAESTDLAPAGREMLQKYAGALAAESDQPLSVARKLADELKALLDITLTPRIVPETGGYPVPRPRPRANGTPSADPIRYEPPSAAPRATRIDYAPPPPDRAAPASAPQRQAAISRPVTVHQTIHQTITGTADAEATGRAAARALDQQTARSFAAALHDLGSTA</sequence>
<evidence type="ECO:0000313" key="3">
    <source>
        <dbReference type="EMBL" id="SON55831.1"/>
    </source>
</evidence>
<organism evidence="3 4">
    <name type="scientific">Hartmannibacter diazotrophicus</name>
    <dbReference type="NCBI Taxonomy" id="1482074"/>
    <lineage>
        <taxon>Bacteria</taxon>
        <taxon>Pseudomonadati</taxon>
        <taxon>Pseudomonadota</taxon>
        <taxon>Alphaproteobacteria</taxon>
        <taxon>Hyphomicrobiales</taxon>
        <taxon>Pleomorphomonadaceae</taxon>
        <taxon>Hartmannibacter</taxon>
    </lineage>
</organism>
<proteinExistence type="predicted"/>
<feature type="region of interest" description="Disordered" evidence="1">
    <location>
        <begin position="769"/>
        <end position="832"/>
    </location>
</feature>
<name>A0A2C9D7V7_9HYPH</name>
<dbReference type="EMBL" id="LT960614">
    <property type="protein sequence ID" value="SON55831.1"/>
    <property type="molecule type" value="Genomic_DNA"/>
</dbReference>
<keyword evidence="4" id="KW-1185">Reference proteome</keyword>
<protein>
    <submittedName>
        <fullName evidence="3">Phage tail tape measure protein, TP901 family, core region</fullName>
    </submittedName>
</protein>
<feature type="compositionally biased region" description="Low complexity" evidence="1">
    <location>
        <begin position="817"/>
        <end position="831"/>
    </location>
</feature>
<dbReference type="KEGG" id="hdi:HDIA_2290"/>
<accession>A0A2C9D7V7</accession>